<dbReference type="Pfam" id="PF00196">
    <property type="entry name" value="GerE"/>
    <property type="match status" value="1"/>
</dbReference>
<dbReference type="PROSITE" id="PS00622">
    <property type="entry name" value="HTH_LUXR_1"/>
    <property type="match status" value="1"/>
</dbReference>
<dbReference type="EMBL" id="BOOK01000008">
    <property type="protein sequence ID" value="GIH99453.1"/>
    <property type="molecule type" value="Genomic_DNA"/>
</dbReference>
<dbReference type="Gene3D" id="1.10.10.10">
    <property type="entry name" value="Winged helix-like DNA-binding domain superfamily/Winged helix DNA-binding domain"/>
    <property type="match status" value="1"/>
</dbReference>
<dbReference type="InterPro" id="IPR000792">
    <property type="entry name" value="Tscrpt_reg_LuxR_C"/>
</dbReference>
<sequence>MLSRGRLSCQACGAVDDTRPDVPGRDCAPRAIPPRTFAAALPLTRALTLRERAIFELLGHGYDNRSISRALEISERTVKRHVTAILGKLNLQSRLQAGLVALIVSTWPAESAAWPEGLMDPQFDFQ</sequence>
<dbReference type="GO" id="GO:0003677">
    <property type="term" value="F:DNA binding"/>
    <property type="evidence" value="ECO:0007669"/>
    <property type="project" value="UniProtKB-KW"/>
</dbReference>
<dbReference type="SUPFAM" id="SSF46894">
    <property type="entry name" value="C-terminal effector domain of the bipartite response regulators"/>
    <property type="match status" value="1"/>
</dbReference>
<gene>
    <name evidence="5" type="ORF">Pta02_14620</name>
</gene>
<evidence type="ECO:0000313" key="6">
    <source>
        <dbReference type="Proteomes" id="UP000634476"/>
    </source>
</evidence>
<dbReference type="AlphaFoldDB" id="A0A8J3WRE3"/>
<dbReference type="PROSITE" id="PS50043">
    <property type="entry name" value="HTH_LUXR_2"/>
    <property type="match status" value="1"/>
</dbReference>
<protein>
    <recommendedName>
        <fullName evidence="4">HTH luxR-type domain-containing protein</fullName>
    </recommendedName>
</protein>
<keyword evidence="1" id="KW-0805">Transcription regulation</keyword>
<dbReference type="GO" id="GO:0006355">
    <property type="term" value="P:regulation of DNA-templated transcription"/>
    <property type="evidence" value="ECO:0007669"/>
    <property type="project" value="InterPro"/>
</dbReference>
<dbReference type="Proteomes" id="UP000634476">
    <property type="component" value="Unassembled WGS sequence"/>
</dbReference>
<dbReference type="InterPro" id="IPR016032">
    <property type="entry name" value="Sig_transdc_resp-reg_C-effctor"/>
</dbReference>
<organism evidence="5 6">
    <name type="scientific">Planobispora takensis</name>
    <dbReference type="NCBI Taxonomy" id="1367882"/>
    <lineage>
        <taxon>Bacteria</taxon>
        <taxon>Bacillati</taxon>
        <taxon>Actinomycetota</taxon>
        <taxon>Actinomycetes</taxon>
        <taxon>Streptosporangiales</taxon>
        <taxon>Streptosporangiaceae</taxon>
        <taxon>Planobispora</taxon>
    </lineage>
</organism>
<dbReference type="PRINTS" id="PR00038">
    <property type="entry name" value="HTHLUXR"/>
</dbReference>
<reference evidence="5" key="1">
    <citation type="submission" date="2021-01" db="EMBL/GenBank/DDBJ databases">
        <title>Whole genome shotgun sequence of Planobispora takensis NBRC 109077.</title>
        <authorList>
            <person name="Komaki H."/>
            <person name="Tamura T."/>
        </authorList>
    </citation>
    <scope>NUCLEOTIDE SEQUENCE</scope>
    <source>
        <strain evidence="5">NBRC 109077</strain>
    </source>
</reference>
<comment type="caution">
    <text evidence="5">The sequence shown here is derived from an EMBL/GenBank/DDBJ whole genome shotgun (WGS) entry which is preliminary data.</text>
</comment>
<name>A0A8J3WRE3_9ACTN</name>
<evidence type="ECO:0000256" key="1">
    <source>
        <dbReference type="ARBA" id="ARBA00023015"/>
    </source>
</evidence>
<accession>A0A8J3WRE3</accession>
<dbReference type="SMART" id="SM00421">
    <property type="entry name" value="HTH_LUXR"/>
    <property type="match status" value="1"/>
</dbReference>
<evidence type="ECO:0000259" key="4">
    <source>
        <dbReference type="PROSITE" id="PS50043"/>
    </source>
</evidence>
<evidence type="ECO:0000313" key="5">
    <source>
        <dbReference type="EMBL" id="GIH99453.1"/>
    </source>
</evidence>
<dbReference type="PANTHER" id="PTHR44688:SF16">
    <property type="entry name" value="DNA-BINDING TRANSCRIPTIONAL ACTIVATOR DEVR_DOSR"/>
    <property type="match status" value="1"/>
</dbReference>
<proteinExistence type="predicted"/>
<evidence type="ECO:0000256" key="3">
    <source>
        <dbReference type="ARBA" id="ARBA00023163"/>
    </source>
</evidence>
<dbReference type="InterPro" id="IPR036388">
    <property type="entry name" value="WH-like_DNA-bd_sf"/>
</dbReference>
<dbReference type="PANTHER" id="PTHR44688">
    <property type="entry name" value="DNA-BINDING TRANSCRIPTIONAL ACTIVATOR DEVR_DOSR"/>
    <property type="match status" value="1"/>
</dbReference>
<keyword evidence="3" id="KW-0804">Transcription</keyword>
<dbReference type="RefSeq" id="WP_203873909.1">
    <property type="nucleotide sequence ID" value="NZ_BOOK01000008.1"/>
</dbReference>
<keyword evidence="2" id="KW-0238">DNA-binding</keyword>
<keyword evidence="6" id="KW-1185">Reference proteome</keyword>
<feature type="domain" description="HTH luxR-type" evidence="4">
    <location>
        <begin position="40"/>
        <end position="105"/>
    </location>
</feature>
<evidence type="ECO:0000256" key="2">
    <source>
        <dbReference type="ARBA" id="ARBA00023125"/>
    </source>
</evidence>
<dbReference type="CDD" id="cd06170">
    <property type="entry name" value="LuxR_C_like"/>
    <property type="match status" value="1"/>
</dbReference>